<keyword evidence="3" id="KW-1185">Reference proteome</keyword>
<dbReference type="OrthoDB" id="6434877at2759"/>
<dbReference type="InterPro" id="IPR045851">
    <property type="entry name" value="AMP-bd_C_sf"/>
</dbReference>
<protein>
    <submittedName>
        <fullName evidence="2">Acetoacetyl-CoA synthetase</fullName>
    </submittedName>
</protein>
<accession>A0A087UX98</accession>
<reference evidence="2 3" key="1">
    <citation type="submission" date="2013-11" db="EMBL/GenBank/DDBJ databases">
        <title>Genome sequencing of Stegodyphus mimosarum.</title>
        <authorList>
            <person name="Bechsgaard J."/>
        </authorList>
    </citation>
    <scope>NUCLEOTIDE SEQUENCE [LARGE SCALE GENOMIC DNA]</scope>
</reference>
<feature type="domain" description="AMP-dependent synthetase/ligase" evidence="1">
    <location>
        <begin position="7"/>
        <end position="180"/>
    </location>
</feature>
<organism evidence="2 3">
    <name type="scientific">Stegodyphus mimosarum</name>
    <name type="common">African social velvet spider</name>
    <dbReference type="NCBI Taxonomy" id="407821"/>
    <lineage>
        <taxon>Eukaryota</taxon>
        <taxon>Metazoa</taxon>
        <taxon>Ecdysozoa</taxon>
        <taxon>Arthropoda</taxon>
        <taxon>Chelicerata</taxon>
        <taxon>Arachnida</taxon>
        <taxon>Araneae</taxon>
        <taxon>Araneomorphae</taxon>
        <taxon>Entelegynae</taxon>
        <taxon>Eresoidea</taxon>
        <taxon>Eresidae</taxon>
        <taxon>Stegodyphus</taxon>
    </lineage>
</organism>
<dbReference type="SUPFAM" id="SSF56801">
    <property type="entry name" value="Acetyl-CoA synthetase-like"/>
    <property type="match status" value="1"/>
</dbReference>
<dbReference type="InterPro" id="IPR042099">
    <property type="entry name" value="ANL_N_sf"/>
</dbReference>
<proteinExistence type="predicted"/>
<dbReference type="Pfam" id="PF00501">
    <property type="entry name" value="AMP-binding"/>
    <property type="match status" value="1"/>
</dbReference>
<dbReference type="GO" id="GO:0030729">
    <property type="term" value="F:acetoacetate-CoA ligase activity"/>
    <property type="evidence" value="ECO:0007669"/>
    <property type="project" value="TreeGrafter"/>
</dbReference>
<dbReference type="Gene3D" id="3.30.300.30">
    <property type="match status" value="1"/>
</dbReference>
<dbReference type="Proteomes" id="UP000054359">
    <property type="component" value="Unassembled WGS sequence"/>
</dbReference>
<dbReference type="Gene3D" id="3.40.50.12780">
    <property type="entry name" value="N-terminal domain of ligase-like"/>
    <property type="match status" value="1"/>
</dbReference>
<name>A0A087UX98_STEMI</name>
<sequence length="354" mass="39933">MYSYSDRDTTWLSFSPAGWVSWCMMTALHFLGCTVALFESHPYFISPTFLWDLVDDMKITHLFLSPGTLDDLEKKGYLPTKKHNLSSLKVMISGGSVVKPQNFDFHKKVKKDILYHAIYGSTEAMMTVMWHDYSLPVYKGEVSSPSLGVDIQCLNEDGKSVVGEPGEIVIAKPVPSLVLGIWGDDDRSIFKATYFSKFPGKFAMSDLGIINPKTKGLIICGRSDATLNVRGWRIGSTQIYSIVDKFPEVQDSVCVSQYGKNLDERAVLFLKMKGECTFSDELVQRIQDRIATELTSCYIPDVILETKDIPYTATGKKLEIIVKKIINNMPYNPETVTNPECLRNFHNIRELQGF</sequence>
<dbReference type="OMA" id="ESHPYFI"/>
<dbReference type="PANTHER" id="PTHR42921">
    <property type="entry name" value="ACETOACETYL-COA SYNTHETASE"/>
    <property type="match status" value="1"/>
</dbReference>
<evidence type="ECO:0000313" key="2">
    <source>
        <dbReference type="EMBL" id="KFM81987.1"/>
    </source>
</evidence>
<evidence type="ECO:0000259" key="1">
    <source>
        <dbReference type="Pfam" id="PF00501"/>
    </source>
</evidence>
<dbReference type="STRING" id="407821.A0A087UX98"/>
<feature type="non-terminal residue" evidence="2">
    <location>
        <position position="354"/>
    </location>
</feature>
<dbReference type="EMBL" id="KK122136">
    <property type="protein sequence ID" value="KFM81987.1"/>
    <property type="molecule type" value="Genomic_DNA"/>
</dbReference>
<dbReference type="AlphaFoldDB" id="A0A087UX98"/>
<gene>
    <name evidence="2" type="ORF">X975_15026</name>
</gene>
<dbReference type="InterPro" id="IPR000873">
    <property type="entry name" value="AMP-dep_synth/lig_dom"/>
</dbReference>
<dbReference type="PANTHER" id="PTHR42921:SF1">
    <property type="entry name" value="ACETOACETYL-COA SYNTHETASE"/>
    <property type="match status" value="1"/>
</dbReference>
<evidence type="ECO:0000313" key="3">
    <source>
        <dbReference type="Proteomes" id="UP000054359"/>
    </source>
</evidence>